<dbReference type="EMBL" id="NIVC01003832">
    <property type="protein sequence ID" value="PAA49608.1"/>
    <property type="molecule type" value="Genomic_DNA"/>
</dbReference>
<dbReference type="OrthoDB" id="551896at2759"/>
<dbReference type="GO" id="GO:0016020">
    <property type="term" value="C:membrane"/>
    <property type="evidence" value="ECO:0007669"/>
    <property type="project" value="UniProtKB-SubCell"/>
</dbReference>
<keyword evidence="9" id="KW-1185">Reference proteome</keyword>
<dbReference type="PANTHER" id="PTHR16007:SF15">
    <property type="entry name" value="TRANSMEMBRANE PROTEIN 45B"/>
    <property type="match status" value="1"/>
</dbReference>
<feature type="compositionally biased region" description="Basic and acidic residues" evidence="6">
    <location>
        <begin position="261"/>
        <end position="276"/>
    </location>
</feature>
<dbReference type="Proteomes" id="UP000215902">
    <property type="component" value="Unassembled WGS sequence"/>
</dbReference>
<protein>
    <recommendedName>
        <fullName evidence="10">Transmembrane protein 45B</fullName>
    </recommendedName>
</protein>
<reference evidence="8 9" key="1">
    <citation type="submission" date="2017-06" db="EMBL/GenBank/DDBJ databases">
        <title>A platform for efficient transgenesis in Macrostomum lignano, a flatworm model organism for stem cell research.</title>
        <authorList>
            <person name="Berezikov E."/>
        </authorList>
    </citation>
    <scope>NUCLEOTIDE SEQUENCE [LARGE SCALE GENOMIC DNA]</scope>
    <source>
        <strain evidence="8">DV1</strain>
        <tissue evidence="8">Whole organism</tissue>
    </source>
</reference>
<evidence type="ECO:0000256" key="4">
    <source>
        <dbReference type="ARBA" id="ARBA00022989"/>
    </source>
</evidence>
<feature type="non-terminal residue" evidence="8">
    <location>
        <position position="1"/>
    </location>
</feature>
<dbReference type="InterPro" id="IPR042127">
    <property type="entry name" value="TMEM45"/>
</dbReference>
<evidence type="ECO:0000256" key="3">
    <source>
        <dbReference type="ARBA" id="ARBA00022692"/>
    </source>
</evidence>
<feature type="transmembrane region" description="Helical" evidence="7">
    <location>
        <begin position="101"/>
        <end position="117"/>
    </location>
</feature>
<evidence type="ECO:0000256" key="2">
    <source>
        <dbReference type="ARBA" id="ARBA00006948"/>
    </source>
</evidence>
<proteinExistence type="inferred from homology"/>
<dbReference type="Pfam" id="PF04819">
    <property type="entry name" value="DUF716"/>
    <property type="match status" value="1"/>
</dbReference>
<keyword evidence="4 7" id="KW-1133">Transmembrane helix</keyword>
<feature type="region of interest" description="Disordered" evidence="6">
    <location>
        <begin position="261"/>
        <end position="300"/>
    </location>
</feature>
<accession>A0A267DJX1</accession>
<evidence type="ECO:0000313" key="8">
    <source>
        <dbReference type="EMBL" id="PAA49608.1"/>
    </source>
</evidence>
<gene>
    <name evidence="8" type="ORF">BOX15_Mlig011478g3</name>
</gene>
<sequence length="300" mass="33653">LIQLQQSKEMGTFLGHLLPGAFFLLFALWWLYSVLSRYYRAKYRRGPAYRSTVVYPCCCCCVRLPLEGFIKMICCGIGFTAELVTAFENRQFTFFGNGQHATMYACFAMSGLVDILAHCKAPLPPGTDYAVCLMAFCVEAILFTFHLHGRTQIDVVLHTLLVYTVWCCVLALLLELRRPRSPLPALARCFFTALQGSWFIQVGAMLYPPVPWLRQFQLTKAEHDSIMLATVIFAWHGLAIFIFALCLAMLISRYHARRGPMDGGDRREVSMERLIKSDGQSGRGGGASGVGVDDDDEDSD</sequence>
<comment type="subcellular location">
    <subcellularLocation>
        <location evidence="1">Membrane</location>
        <topology evidence="1">Multi-pass membrane protein</topology>
    </subcellularLocation>
</comment>
<comment type="similarity">
    <text evidence="2">Belongs to the TMEM45 family.</text>
</comment>
<dbReference type="InterPro" id="IPR006904">
    <property type="entry name" value="DUF716"/>
</dbReference>
<evidence type="ECO:0000256" key="5">
    <source>
        <dbReference type="ARBA" id="ARBA00023136"/>
    </source>
</evidence>
<organism evidence="8 9">
    <name type="scientific">Macrostomum lignano</name>
    <dbReference type="NCBI Taxonomy" id="282301"/>
    <lineage>
        <taxon>Eukaryota</taxon>
        <taxon>Metazoa</taxon>
        <taxon>Spiralia</taxon>
        <taxon>Lophotrochozoa</taxon>
        <taxon>Platyhelminthes</taxon>
        <taxon>Rhabditophora</taxon>
        <taxon>Macrostomorpha</taxon>
        <taxon>Macrostomida</taxon>
        <taxon>Macrostomidae</taxon>
        <taxon>Macrostomum</taxon>
    </lineage>
</organism>
<feature type="transmembrane region" description="Helical" evidence="7">
    <location>
        <begin position="129"/>
        <end position="149"/>
    </location>
</feature>
<dbReference type="AlphaFoldDB" id="A0A267DJX1"/>
<evidence type="ECO:0000313" key="9">
    <source>
        <dbReference type="Proteomes" id="UP000215902"/>
    </source>
</evidence>
<feature type="transmembrane region" description="Helical" evidence="7">
    <location>
        <begin position="226"/>
        <end position="251"/>
    </location>
</feature>
<feature type="transmembrane region" description="Helical" evidence="7">
    <location>
        <begin position="155"/>
        <end position="174"/>
    </location>
</feature>
<evidence type="ECO:0000256" key="6">
    <source>
        <dbReference type="SAM" id="MobiDB-lite"/>
    </source>
</evidence>
<keyword evidence="3 7" id="KW-0812">Transmembrane</keyword>
<dbReference type="PANTHER" id="PTHR16007">
    <property type="entry name" value="EPIDIDYMAL MEMBRANE PROTEIN E9-RELATED"/>
    <property type="match status" value="1"/>
</dbReference>
<evidence type="ECO:0008006" key="10">
    <source>
        <dbReference type="Google" id="ProtNLM"/>
    </source>
</evidence>
<evidence type="ECO:0000256" key="1">
    <source>
        <dbReference type="ARBA" id="ARBA00004141"/>
    </source>
</evidence>
<evidence type="ECO:0000256" key="7">
    <source>
        <dbReference type="SAM" id="Phobius"/>
    </source>
</evidence>
<name>A0A267DJX1_9PLAT</name>
<feature type="transmembrane region" description="Helical" evidence="7">
    <location>
        <begin position="13"/>
        <end position="32"/>
    </location>
</feature>
<comment type="caution">
    <text evidence="8">The sequence shown here is derived from an EMBL/GenBank/DDBJ whole genome shotgun (WGS) entry which is preliminary data.</text>
</comment>
<keyword evidence="5 7" id="KW-0472">Membrane</keyword>